<dbReference type="GO" id="GO:0008758">
    <property type="term" value="F:UDP-2,3-diacylglucosamine hydrolase activity"/>
    <property type="evidence" value="ECO:0007669"/>
    <property type="project" value="TreeGrafter"/>
</dbReference>
<evidence type="ECO:0000256" key="3">
    <source>
        <dbReference type="SAM" id="Phobius"/>
    </source>
</evidence>
<dbReference type="InterPro" id="IPR029052">
    <property type="entry name" value="Metallo-depent_PP-like"/>
</dbReference>
<keyword evidence="2" id="KW-0378">Hydrolase</keyword>
<evidence type="ECO:0000256" key="2">
    <source>
        <dbReference type="ARBA" id="ARBA00022801"/>
    </source>
</evidence>
<dbReference type="CDD" id="cd07385">
    <property type="entry name" value="MPP_YkuE_C"/>
    <property type="match status" value="1"/>
</dbReference>
<dbReference type="EMBL" id="PUIA01000051">
    <property type="protein sequence ID" value="PQO27996.1"/>
    <property type="molecule type" value="Genomic_DNA"/>
</dbReference>
<dbReference type="GO" id="GO:0046872">
    <property type="term" value="F:metal ion binding"/>
    <property type="evidence" value="ECO:0007669"/>
    <property type="project" value="UniProtKB-KW"/>
</dbReference>
<evidence type="ECO:0000313" key="6">
    <source>
        <dbReference type="Proteomes" id="UP000240009"/>
    </source>
</evidence>
<dbReference type="InterPro" id="IPR051158">
    <property type="entry name" value="Metallophosphoesterase_sf"/>
</dbReference>
<name>A0A2S8F769_9BACT</name>
<dbReference type="InterPro" id="IPR004843">
    <property type="entry name" value="Calcineurin-like_PHP"/>
</dbReference>
<proteinExistence type="predicted"/>
<protein>
    <submittedName>
        <fullName evidence="5">Phosphoesterase</fullName>
    </submittedName>
</protein>
<feature type="transmembrane region" description="Helical" evidence="3">
    <location>
        <begin position="6"/>
        <end position="27"/>
    </location>
</feature>
<keyword evidence="3" id="KW-0472">Membrane</keyword>
<dbReference type="PANTHER" id="PTHR31302">
    <property type="entry name" value="TRANSMEMBRANE PROTEIN WITH METALLOPHOSPHOESTERASE DOMAIN-RELATED"/>
    <property type="match status" value="1"/>
</dbReference>
<dbReference type="OrthoDB" id="9780884at2"/>
<dbReference type="Proteomes" id="UP000240009">
    <property type="component" value="Unassembled WGS sequence"/>
</dbReference>
<feature type="transmembrane region" description="Helical" evidence="3">
    <location>
        <begin position="39"/>
        <end position="60"/>
    </location>
</feature>
<keyword evidence="3" id="KW-1133">Transmembrane helix</keyword>
<reference evidence="5 6" key="1">
    <citation type="submission" date="2018-02" db="EMBL/GenBank/DDBJ databases">
        <title>Comparative genomes isolates from brazilian mangrove.</title>
        <authorList>
            <person name="Araujo J.E."/>
            <person name="Taketani R.G."/>
            <person name="Silva M.C.P."/>
            <person name="Loureco M.V."/>
            <person name="Andreote F.D."/>
        </authorList>
    </citation>
    <scope>NUCLEOTIDE SEQUENCE [LARGE SCALE GENOMIC DNA]</scope>
    <source>
        <strain evidence="5 6">HEX-2 MGV</strain>
    </source>
</reference>
<dbReference type="Gene3D" id="3.60.21.10">
    <property type="match status" value="1"/>
</dbReference>
<feature type="transmembrane region" description="Helical" evidence="3">
    <location>
        <begin position="80"/>
        <end position="104"/>
    </location>
</feature>
<dbReference type="GO" id="GO:0016020">
    <property type="term" value="C:membrane"/>
    <property type="evidence" value="ECO:0007669"/>
    <property type="project" value="GOC"/>
</dbReference>
<dbReference type="RefSeq" id="WP_105355585.1">
    <property type="nucleotide sequence ID" value="NZ_PUIA01000051.1"/>
</dbReference>
<organism evidence="5 6">
    <name type="scientific">Blastopirellula marina</name>
    <dbReference type="NCBI Taxonomy" id="124"/>
    <lineage>
        <taxon>Bacteria</taxon>
        <taxon>Pseudomonadati</taxon>
        <taxon>Planctomycetota</taxon>
        <taxon>Planctomycetia</taxon>
        <taxon>Pirellulales</taxon>
        <taxon>Pirellulaceae</taxon>
        <taxon>Blastopirellula</taxon>
    </lineage>
</organism>
<comment type="caution">
    <text evidence="5">The sequence shown here is derived from an EMBL/GenBank/DDBJ whole genome shotgun (WGS) entry which is preliminary data.</text>
</comment>
<keyword evidence="3" id="KW-0812">Transmembrane</keyword>
<evidence type="ECO:0000313" key="5">
    <source>
        <dbReference type="EMBL" id="PQO27996.1"/>
    </source>
</evidence>
<keyword evidence="1" id="KW-0479">Metal-binding</keyword>
<evidence type="ECO:0000256" key="1">
    <source>
        <dbReference type="ARBA" id="ARBA00022723"/>
    </source>
</evidence>
<dbReference type="PANTHER" id="PTHR31302:SF31">
    <property type="entry name" value="PHOSPHODIESTERASE YAEI"/>
    <property type="match status" value="1"/>
</dbReference>
<accession>A0A2S8F769</accession>
<dbReference type="SUPFAM" id="SSF56300">
    <property type="entry name" value="Metallo-dependent phosphatases"/>
    <property type="match status" value="1"/>
</dbReference>
<evidence type="ECO:0000259" key="4">
    <source>
        <dbReference type="Pfam" id="PF00149"/>
    </source>
</evidence>
<feature type="domain" description="Calcineurin-like phosphoesterase" evidence="4">
    <location>
        <begin position="172"/>
        <end position="334"/>
    </location>
</feature>
<dbReference type="GO" id="GO:0009245">
    <property type="term" value="P:lipid A biosynthetic process"/>
    <property type="evidence" value="ECO:0007669"/>
    <property type="project" value="TreeGrafter"/>
</dbReference>
<dbReference type="AlphaFoldDB" id="A0A2S8F769"/>
<gene>
    <name evidence="5" type="ORF">C5Y96_16595</name>
</gene>
<sequence length="398" mass="45140">MYALIAVLMLIAGVGHLAIWTRLHCMIHSLPIKQWIIDLGEYTCYLMSVLIPAVFLVWWMQQPLNPQVSVNESVQYSSVYYVWLTYWAISVVAFIAASLLWLLYQRDAQIAAAYFNERLLASFDFADLAPQLLTSPSTQIASLIPGNEILRLEVDRKEIFLPWLPQQLDGFTITHLSDLHLKGHMAEDFYRKVVDQANDLQSEMIVIAGDIFDRTKCFSWSRTLAELSAECGVYFILGNHEVRTLDTDGCRKTLVNEGFIDLGGRHMALMIRDYPVVLAGNELPWHIPAADMRSLDESQFDQRPLKILLAHTPDQIDWARSFDFDLMLAGHNHGGQIRLPIIGPVVSPSWHGTRYAGGVFYRDPTLMHVSRGISGTSPLRWNCPPEITQIVLRTGDQT</sequence>
<dbReference type="Pfam" id="PF00149">
    <property type="entry name" value="Metallophos"/>
    <property type="match status" value="1"/>
</dbReference>